<protein>
    <submittedName>
        <fullName evidence="1">Uncharacterized protein</fullName>
    </submittedName>
</protein>
<keyword evidence="2" id="KW-1185">Reference proteome</keyword>
<name>A0A3N4K2J8_9PEZI</name>
<dbReference type="Proteomes" id="UP000276215">
    <property type="component" value="Unassembled WGS sequence"/>
</dbReference>
<gene>
    <name evidence="1" type="ORF">L873DRAFT_1171993</name>
</gene>
<reference evidence="1 2" key="1">
    <citation type="journal article" date="2018" name="Nat. Ecol. Evol.">
        <title>Pezizomycetes genomes reveal the molecular basis of ectomycorrhizal truffle lifestyle.</title>
        <authorList>
            <person name="Murat C."/>
            <person name="Payen T."/>
            <person name="Noel B."/>
            <person name="Kuo A."/>
            <person name="Morin E."/>
            <person name="Chen J."/>
            <person name="Kohler A."/>
            <person name="Krizsan K."/>
            <person name="Balestrini R."/>
            <person name="Da Silva C."/>
            <person name="Montanini B."/>
            <person name="Hainaut M."/>
            <person name="Levati E."/>
            <person name="Barry K.W."/>
            <person name="Belfiori B."/>
            <person name="Cichocki N."/>
            <person name="Clum A."/>
            <person name="Dockter R.B."/>
            <person name="Fauchery L."/>
            <person name="Guy J."/>
            <person name="Iotti M."/>
            <person name="Le Tacon F."/>
            <person name="Lindquist E.A."/>
            <person name="Lipzen A."/>
            <person name="Malagnac F."/>
            <person name="Mello A."/>
            <person name="Molinier V."/>
            <person name="Miyauchi S."/>
            <person name="Poulain J."/>
            <person name="Riccioni C."/>
            <person name="Rubini A."/>
            <person name="Sitrit Y."/>
            <person name="Splivallo R."/>
            <person name="Traeger S."/>
            <person name="Wang M."/>
            <person name="Zifcakova L."/>
            <person name="Wipf D."/>
            <person name="Zambonelli A."/>
            <person name="Paolocci F."/>
            <person name="Nowrousian M."/>
            <person name="Ottonello S."/>
            <person name="Baldrian P."/>
            <person name="Spatafora J.W."/>
            <person name="Henrissat B."/>
            <person name="Nagy L.G."/>
            <person name="Aury J.M."/>
            <person name="Wincker P."/>
            <person name="Grigoriev I.V."/>
            <person name="Bonfante P."/>
            <person name="Martin F.M."/>
        </authorList>
    </citation>
    <scope>NUCLEOTIDE SEQUENCE [LARGE SCALE GENOMIC DNA]</scope>
    <source>
        <strain evidence="1 2">120613-1</strain>
    </source>
</reference>
<accession>A0A3N4K2J8</accession>
<evidence type="ECO:0000313" key="2">
    <source>
        <dbReference type="Proteomes" id="UP000276215"/>
    </source>
</evidence>
<proteinExistence type="predicted"/>
<sequence>MGNLGSVNLAATHLGELQAQYVKFKMSTNFSNFSGWPYYMVWLCANIHFWCALKRCPSGLGAVMVVGLCI</sequence>
<organism evidence="1 2">
    <name type="scientific">Choiromyces venosus 120613-1</name>
    <dbReference type="NCBI Taxonomy" id="1336337"/>
    <lineage>
        <taxon>Eukaryota</taxon>
        <taxon>Fungi</taxon>
        <taxon>Dikarya</taxon>
        <taxon>Ascomycota</taxon>
        <taxon>Pezizomycotina</taxon>
        <taxon>Pezizomycetes</taxon>
        <taxon>Pezizales</taxon>
        <taxon>Tuberaceae</taxon>
        <taxon>Choiromyces</taxon>
    </lineage>
</organism>
<dbReference type="EMBL" id="ML120356">
    <property type="protein sequence ID" value="RPB04797.1"/>
    <property type="molecule type" value="Genomic_DNA"/>
</dbReference>
<dbReference type="AlphaFoldDB" id="A0A3N4K2J8"/>
<evidence type="ECO:0000313" key="1">
    <source>
        <dbReference type="EMBL" id="RPB04797.1"/>
    </source>
</evidence>